<evidence type="ECO:0000256" key="3">
    <source>
        <dbReference type="ARBA" id="ARBA00022723"/>
    </source>
</evidence>
<dbReference type="PANTHER" id="PTHR30525">
    <property type="entry name" value="1-DEOXY-D-XYLULOSE 5-PHOSPHATE REDUCTOISOMERASE"/>
    <property type="match status" value="1"/>
</dbReference>
<evidence type="ECO:0000313" key="14">
    <source>
        <dbReference type="EMBL" id="TSE24246.1"/>
    </source>
</evidence>
<evidence type="ECO:0000259" key="11">
    <source>
        <dbReference type="Pfam" id="PF08436"/>
    </source>
</evidence>
<keyword evidence="4 9" id="KW-0521">NADP</keyword>
<accession>A0A4R3LH22</accession>
<keyword evidence="3 9" id="KW-0479">Metal-binding</keyword>
<comment type="function">
    <text evidence="9">Catalyzes the NADPH-dependent rearrangement and reduction of 1-deoxy-D-xylulose-5-phosphate (DXP) to 2-C-methyl-D-erythritol 4-phosphate (MEP).</text>
</comment>
<dbReference type="InterPro" id="IPR036169">
    <property type="entry name" value="DXPR_C_sf"/>
</dbReference>
<dbReference type="SUPFAM" id="SSF69055">
    <property type="entry name" value="1-deoxy-D-xylulose-5-phosphate reductoisomerase, C-terminal domain"/>
    <property type="match status" value="1"/>
</dbReference>
<dbReference type="PIRSF" id="PIRSF006205">
    <property type="entry name" value="Dxp_reductismrs"/>
    <property type="match status" value="1"/>
</dbReference>
<keyword evidence="9" id="KW-0460">Magnesium</keyword>
<evidence type="ECO:0000256" key="4">
    <source>
        <dbReference type="ARBA" id="ARBA00022857"/>
    </source>
</evidence>
<evidence type="ECO:0000256" key="6">
    <source>
        <dbReference type="ARBA" id="ARBA00023211"/>
    </source>
</evidence>
<dbReference type="EMBL" id="VJNC01000001">
    <property type="protein sequence ID" value="TSE24246.1"/>
    <property type="molecule type" value="Genomic_DNA"/>
</dbReference>
<protein>
    <recommendedName>
        <fullName evidence="9">1-deoxy-D-xylulose 5-phosphate reductoisomerase</fullName>
        <shortName evidence="9">DXP reductoisomerase</shortName>
        <ecNumber evidence="9">1.1.1.267</ecNumber>
    </recommendedName>
    <alternativeName>
        <fullName evidence="9">1-deoxyxylulose-5-phosphate reductoisomerase</fullName>
    </alternativeName>
    <alternativeName>
        <fullName evidence="9">2-C-methyl-D-erythritol 4-phosphate synthase</fullName>
    </alternativeName>
</protein>
<feature type="binding site" evidence="9">
    <location>
        <position position="230"/>
    </location>
    <ligand>
        <name>1-deoxy-D-xylulose 5-phosphate</name>
        <dbReference type="ChEBI" id="CHEBI:57792"/>
    </ligand>
</feature>
<dbReference type="Proteomes" id="UP000295536">
    <property type="component" value="Unassembled WGS sequence"/>
</dbReference>
<feature type="binding site" evidence="9">
    <location>
        <position position="161"/>
    </location>
    <ligand>
        <name>1-deoxy-D-xylulose 5-phosphate</name>
        <dbReference type="ChEBI" id="CHEBI:57792"/>
    </ligand>
</feature>
<evidence type="ECO:0000256" key="7">
    <source>
        <dbReference type="ARBA" id="ARBA00023229"/>
    </source>
</evidence>
<sequence>MHSETRPGTRQRVAVLGATGSIGEQTLDVLARHPQRFEVVALSAARQVQRLAQQCAQHRPRWAVISDEHVDALRAALADWAVEGVQVLPASTGLVEVAAAPEVDTVMAAIVGAAGLAPCLAAARAGKRLLLANKEALVVGGEFFISAVCAGGAQLLPIDSEHSAIFQALPEDPSTWGERVDKIVLTASGGPFRQRDPATLGEVTPEQACAHPNWVMGRKISVDSATMMNKALEVIEARYLFGFAPERIEVVIHPQSVVHSMVQYRDRSVVAQLGTPDMRVPIAYGLGWPQRIESGAEALDWTRLGALTFEAPDPQRFPGLWLAWEALQAPPGTTAVLNAANEVAVEAFLQGLLRFDRIHRVNRATLEAYTPTPPASLDDLLALDREARAVAWQQVRRAAQ</sequence>
<organism evidence="13 15">
    <name type="scientific">Tepidimonas ignava</name>
    <dbReference type="NCBI Taxonomy" id="114249"/>
    <lineage>
        <taxon>Bacteria</taxon>
        <taxon>Pseudomonadati</taxon>
        <taxon>Pseudomonadota</taxon>
        <taxon>Betaproteobacteria</taxon>
        <taxon>Burkholderiales</taxon>
        <taxon>Tepidimonas</taxon>
    </lineage>
</organism>
<evidence type="ECO:0000259" key="12">
    <source>
        <dbReference type="Pfam" id="PF13288"/>
    </source>
</evidence>
<dbReference type="HAMAP" id="MF_00183">
    <property type="entry name" value="DXP_reductoisom"/>
    <property type="match status" value="1"/>
</dbReference>
<evidence type="ECO:0000256" key="5">
    <source>
        <dbReference type="ARBA" id="ARBA00023002"/>
    </source>
</evidence>
<dbReference type="Pfam" id="PF02670">
    <property type="entry name" value="DXP_reductoisom"/>
    <property type="match status" value="1"/>
</dbReference>
<evidence type="ECO:0000256" key="1">
    <source>
        <dbReference type="ARBA" id="ARBA00005094"/>
    </source>
</evidence>
<dbReference type="GO" id="GO:0030145">
    <property type="term" value="F:manganese ion binding"/>
    <property type="evidence" value="ECO:0007669"/>
    <property type="project" value="TreeGrafter"/>
</dbReference>
<feature type="domain" description="DXP reductoisomerase C-terminal" evidence="12">
    <location>
        <begin position="273"/>
        <end position="389"/>
    </location>
</feature>
<dbReference type="InterPro" id="IPR013512">
    <property type="entry name" value="DXP_reductoisomerase_N"/>
</dbReference>
<feature type="binding site" evidence="9">
    <location>
        <position position="135"/>
    </location>
    <ligand>
        <name>NADPH</name>
        <dbReference type="ChEBI" id="CHEBI:57783"/>
    </ligand>
</feature>
<keyword evidence="6 9" id="KW-0464">Manganese</keyword>
<dbReference type="SUPFAM" id="SSF55347">
    <property type="entry name" value="Glyceraldehyde-3-phosphate dehydrogenase-like, C-terminal domain"/>
    <property type="match status" value="1"/>
</dbReference>
<feature type="binding site" evidence="9">
    <location>
        <position position="217"/>
    </location>
    <ligand>
        <name>NADPH</name>
        <dbReference type="ChEBI" id="CHEBI:57783"/>
    </ligand>
</feature>
<dbReference type="AlphaFoldDB" id="A0A4R3LH22"/>
<feature type="domain" description="1-deoxy-D-xylulose 5-phosphate reductoisomerase C-terminal" evidence="11">
    <location>
        <begin position="155"/>
        <end position="241"/>
    </location>
</feature>
<dbReference type="GO" id="GO:0016853">
    <property type="term" value="F:isomerase activity"/>
    <property type="evidence" value="ECO:0007669"/>
    <property type="project" value="UniProtKB-KW"/>
</dbReference>
<feature type="binding site" evidence="9">
    <location>
        <position position="45"/>
    </location>
    <ligand>
        <name>NADPH</name>
        <dbReference type="ChEBI" id="CHEBI:57783"/>
    </ligand>
</feature>
<reference evidence="14 16" key="2">
    <citation type="submission" date="2019-07" db="EMBL/GenBank/DDBJ databases">
        <title>Tepidimonas ignava SPS-1037 draft genome.</title>
        <authorList>
            <person name="Da Costa M.S."/>
            <person name="Froufe H.J.C."/>
            <person name="Egas C."/>
            <person name="Albuquerque L."/>
        </authorList>
    </citation>
    <scope>NUCLEOTIDE SEQUENCE [LARGE SCALE GENOMIC DNA]</scope>
    <source>
        <strain evidence="14 16">SPS-1037</strain>
    </source>
</reference>
<proteinExistence type="inferred from homology"/>
<evidence type="ECO:0000256" key="8">
    <source>
        <dbReference type="ARBA" id="ARBA00048543"/>
    </source>
</evidence>
<dbReference type="EC" id="1.1.1.267" evidence="9"/>
<comment type="catalytic activity">
    <reaction evidence="8">
        <text>2-C-methyl-D-erythritol 4-phosphate + NADP(+) = 1-deoxy-D-xylulose 5-phosphate + NADPH + H(+)</text>
        <dbReference type="Rhea" id="RHEA:13717"/>
        <dbReference type="ChEBI" id="CHEBI:15378"/>
        <dbReference type="ChEBI" id="CHEBI:57783"/>
        <dbReference type="ChEBI" id="CHEBI:57792"/>
        <dbReference type="ChEBI" id="CHEBI:58262"/>
        <dbReference type="ChEBI" id="CHEBI:58349"/>
        <dbReference type="EC" id="1.1.1.267"/>
    </reaction>
    <physiologicalReaction direction="right-to-left" evidence="8">
        <dbReference type="Rhea" id="RHEA:13719"/>
    </physiologicalReaction>
</comment>
<dbReference type="GO" id="GO:0030604">
    <property type="term" value="F:1-deoxy-D-xylulose-5-phosphate reductoisomerase activity"/>
    <property type="evidence" value="ECO:0007669"/>
    <property type="project" value="UniProtKB-UniRule"/>
</dbReference>
<comment type="cofactor">
    <cofactor evidence="9">
        <name>Mg(2+)</name>
        <dbReference type="ChEBI" id="CHEBI:18420"/>
    </cofactor>
    <cofactor evidence="9">
        <name>Mn(2+)</name>
        <dbReference type="ChEBI" id="CHEBI:29035"/>
    </cofactor>
</comment>
<feature type="binding site" evidence="9">
    <location>
        <position position="20"/>
    </location>
    <ligand>
        <name>NADPH</name>
        <dbReference type="ChEBI" id="CHEBI:57783"/>
    </ligand>
</feature>
<dbReference type="SUPFAM" id="SSF51735">
    <property type="entry name" value="NAD(P)-binding Rossmann-fold domains"/>
    <property type="match status" value="1"/>
</dbReference>
<dbReference type="Gene3D" id="3.40.50.720">
    <property type="entry name" value="NAD(P)-binding Rossmann-like Domain"/>
    <property type="match status" value="1"/>
</dbReference>
<dbReference type="InterPro" id="IPR036291">
    <property type="entry name" value="NAD(P)-bd_dom_sf"/>
</dbReference>
<dbReference type="NCBIfam" id="NF009114">
    <property type="entry name" value="PRK12464.1"/>
    <property type="match status" value="1"/>
</dbReference>
<comment type="similarity">
    <text evidence="2 9">Belongs to the DXR family.</text>
</comment>
<comment type="caution">
    <text evidence="9">Lacks conserved residue(s) required for the propagation of feature annotation.</text>
</comment>
<feature type="domain" description="1-deoxy-D-xylulose 5-phosphate reductoisomerase N-terminal" evidence="10">
    <location>
        <begin position="13"/>
        <end position="141"/>
    </location>
</feature>
<feature type="binding site" evidence="9">
    <location>
        <position position="134"/>
    </location>
    <ligand>
        <name>1-deoxy-D-xylulose 5-phosphate</name>
        <dbReference type="ChEBI" id="CHEBI:57792"/>
    </ligand>
</feature>
<dbReference type="InterPro" id="IPR026877">
    <property type="entry name" value="DXPR_C"/>
</dbReference>
<dbReference type="OrthoDB" id="9806546at2"/>
<dbReference type="RefSeq" id="WP_132961566.1">
    <property type="nucleotide sequence ID" value="NZ_SMAH01000002.1"/>
</dbReference>
<dbReference type="UniPathway" id="UPA00056">
    <property type="reaction ID" value="UER00092"/>
</dbReference>
<dbReference type="Pfam" id="PF08436">
    <property type="entry name" value="DXP_redisom_C"/>
    <property type="match status" value="1"/>
</dbReference>
<feature type="binding site" evidence="9">
    <location>
        <position position="211"/>
    </location>
    <ligand>
        <name>1-deoxy-D-xylulose 5-phosphate</name>
        <dbReference type="ChEBI" id="CHEBI:57792"/>
    </ligand>
</feature>
<feature type="binding site" evidence="9">
    <location>
        <position position="160"/>
    </location>
    <ligand>
        <name>1-deoxy-D-xylulose 5-phosphate</name>
        <dbReference type="ChEBI" id="CHEBI:57792"/>
    </ligand>
</feature>
<comment type="caution">
    <text evidence="13">The sequence shown here is derived from an EMBL/GenBank/DDBJ whole genome shotgun (WGS) entry which is preliminary data.</text>
</comment>
<feature type="binding site" evidence="9">
    <location>
        <position position="161"/>
    </location>
    <ligand>
        <name>Mn(2+)</name>
        <dbReference type="ChEBI" id="CHEBI:29035"/>
    </ligand>
</feature>
<dbReference type="Pfam" id="PF13288">
    <property type="entry name" value="DXPR_C"/>
    <property type="match status" value="1"/>
</dbReference>
<evidence type="ECO:0000313" key="13">
    <source>
        <dbReference type="EMBL" id="TCS99419.1"/>
    </source>
</evidence>
<keyword evidence="5 9" id="KW-0560">Oxidoreductase</keyword>
<feature type="binding site" evidence="9">
    <location>
        <position position="224"/>
    </location>
    <ligand>
        <name>1-deoxy-D-xylulose 5-phosphate</name>
        <dbReference type="ChEBI" id="CHEBI:57792"/>
    </ligand>
</feature>
<gene>
    <name evidence="9 14" type="primary">dxr</name>
    <name evidence="13" type="ORF">EDC36_10296</name>
    <name evidence="14" type="ORF">Tigna_00249</name>
</gene>
<dbReference type="FunFam" id="3.40.50.720:FF:000045">
    <property type="entry name" value="1-deoxy-D-xylulose 5-phosphate reductoisomerase"/>
    <property type="match status" value="1"/>
</dbReference>
<evidence type="ECO:0000256" key="9">
    <source>
        <dbReference type="HAMAP-Rule" id="MF_00183"/>
    </source>
</evidence>
<feature type="binding site" evidence="9">
    <location>
        <position position="229"/>
    </location>
    <ligand>
        <name>1-deoxy-D-xylulose 5-phosphate</name>
        <dbReference type="ChEBI" id="CHEBI:57792"/>
    </ligand>
</feature>
<dbReference type="GO" id="GO:0051484">
    <property type="term" value="P:isopentenyl diphosphate biosynthetic process, methylerythritol 4-phosphate pathway involved in terpenoid biosynthetic process"/>
    <property type="evidence" value="ECO:0007669"/>
    <property type="project" value="UniProtKB-ARBA"/>
</dbReference>
<feature type="binding site" evidence="9">
    <location>
        <position position="188"/>
    </location>
    <ligand>
        <name>1-deoxy-D-xylulose 5-phosphate</name>
        <dbReference type="ChEBI" id="CHEBI:57792"/>
    </ligand>
</feature>
<evidence type="ECO:0000259" key="10">
    <source>
        <dbReference type="Pfam" id="PF02670"/>
    </source>
</evidence>
<feature type="binding site" evidence="9">
    <location>
        <position position="46"/>
    </location>
    <ligand>
        <name>NADPH</name>
        <dbReference type="ChEBI" id="CHEBI:57783"/>
    </ligand>
</feature>
<keyword evidence="16" id="KW-1185">Reference proteome</keyword>
<feature type="binding site" evidence="9">
    <location>
        <position position="22"/>
    </location>
    <ligand>
        <name>NADPH</name>
        <dbReference type="ChEBI" id="CHEBI:57783"/>
    </ligand>
</feature>
<dbReference type="Gene3D" id="1.10.1740.10">
    <property type="match status" value="1"/>
</dbReference>
<evidence type="ECO:0000313" key="16">
    <source>
        <dbReference type="Proteomes" id="UP000315577"/>
    </source>
</evidence>
<feature type="binding site" evidence="9">
    <location>
        <position position="233"/>
    </location>
    <ligand>
        <name>Mn(2+)</name>
        <dbReference type="ChEBI" id="CHEBI:29035"/>
    </ligand>
</feature>
<comment type="pathway">
    <text evidence="1 9">Isoprenoid biosynthesis; isopentenyl diphosphate biosynthesis via DXP pathway; isopentenyl diphosphate from 1-deoxy-D-xylulose 5-phosphate: step 1/6.</text>
</comment>
<dbReference type="InterPro" id="IPR013644">
    <property type="entry name" value="DXP_reductoisomerase_C"/>
</dbReference>
<keyword evidence="13" id="KW-0413">Isomerase</keyword>
<feature type="binding site" evidence="9">
    <location>
        <position position="233"/>
    </location>
    <ligand>
        <name>1-deoxy-D-xylulose 5-phosphate</name>
        <dbReference type="ChEBI" id="CHEBI:57792"/>
    </ligand>
</feature>
<dbReference type="Proteomes" id="UP000315577">
    <property type="component" value="Unassembled WGS sequence"/>
</dbReference>
<evidence type="ECO:0000313" key="15">
    <source>
        <dbReference type="Proteomes" id="UP000295536"/>
    </source>
</evidence>
<reference evidence="13 15" key="1">
    <citation type="submission" date="2019-03" db="EMBL/GenBank/DDBJ databases">
        <title>Genomic Encyclopedia of Type Strains, Phase IV (KMG-IV): sequencing the most valuable type-strain genomes for metagenomic binning, comparative biology and taxonomic classification.</title>
        <authorList>
            <person name="Goeker M."/>
        </authorList>
    </citation>
    <scope>NUCLEOTIDE SEQUENCE [LARGE SCALE GENOMIC DNA]</scope>
    <source>
        <strain evidence="13 15">DSM 12034</strain>
    </source>
</reference>
<dbReference type="PANTHER" id="PTHR30525:SF0">
    <property type="entry name" value="1-DEOXY-D-XYLULOSE 5-PHOSPHATE REDUCTOISOMERASE, CHLOROPLASTIC"/>
    <property type="match status" value="1"/>
</dbReference>
<dbReference type="EMBL" id="SMAH01000002">
    <property type="protein sequence ID" value="TCS99419.1"/>
    <property type="molecule type" value="Genomic_DNA"/>
</dbReference>
<feature type="binding site" evidence="9">
    <location>
        <position position="133"/>
    </location>
    <ligand>
        <name>NADPH</name>
        <dbReference type="ChEBI" id="CHEBI:57783"/>
    </ligand>
</feature>
<feature type="binding site" evidence="9">
    <location>
        <position position="19"/>
    </location>
    <ligand>
        <name>NADPH</name>
        <dbReference type="ChEBI" id="CHEBI:57783"/>
    </ligand>
</feature>
<name>A0A4R3LH22_9BURK</name>
<dbReference type="InterPro" id="IPR003821">
    <property type="entry name" value="DXP_reductoisomerase"/>
</dbReference>
<dbReference type="GO" id="GO:0070402">
    <property type="term" value="F:NADPH binding"/>
    <property type="evidence" value="ECO:0007669"/>
    <property type="project" value="InterPro"/>
</dbReference>
<feature type="binding site" evidence="9">
    <location>
        <position position="159"/>
    </location>
    <ligand>
        <name>Mn(2+)</name>
        <dbReference type="ChEBI" id="CHEBI:29035"/>
    </ligand>
</feature>
<keyword evidence="7 9" id="KW-0414">Isoprene biosynthesis</keyword>
<feature type="binding site" evidence="9">
    <location>
        <position position="21"/>
    </location>
    <ligand>
        <name>NADPH</name>
        <dbReference type="ChEBI" id="CHEBI:57783"/>
    </ligand>
</feature>
<dbReference type="NCBIfam" id="TIGR00243">
    <property type="entry name" value="Dxr"/>
    <property type="match status" value="1"/>
</dbReference>
<evidence type="ECO:0000256" key="2">
    <source>
        <dbReference type="ARBA" id="ARBA00006825"/>
    </source>
</evidence>